<dbReference type="EMBL" id="JAOQJL010000036">
    <property type="protein sequence ID" value="MCU6766643.1"/>
    <property type="molecule type" value="Genomic_DNA"/>
</dbReference>
<dbReference type="RefSeq" id="WP_158422454.1">
    <property type="nucleotide sequence ID" value="NZ_JAOQJL010000036.1"/>
</dbReference>
<feature type="signal peptide" evidence="1">
    <location>
        <begin position="1"/>
        <end position="29"/>
    </location>
</feature>
<evidence type="ECO:0000256" key="1">
    <source>
        <dbReference type="SAM" id="SignalP"/>
    </source>
</evidence>
<dbReference type="Proteomes" id="UP001652409">
    <property type="component" value="Unassembled WGS sequence"/>
</dbReference>
<keyword evidence="1" id="KW-0732">Signal</keyword>
<name>A0ABT2TWN0_9FIRM</name>
<gene>
    <name evidence="2" type="ORF">OCV61_14745</name>
</gene>
<proteinExistence type="predicted"/>
<evidence type="ECO:0000313" key="2">
    <source>
        <dbReference type="EMBL" id="MCU6766643.1"/>
    </source>
</evidence>
<feature type="chain" id="PRO_5046625104" description="SH3 domain-containing protein" evidence="1">
    <location>
        <begin position="30"/>
        <end position="289"/>
    </location>
</feature>
<evidence type="ECO:0000313" key="3">
    <source>
        <dbReference type="Proteomes" id="UP001652409"/>
    </source>
</evidence>
<accession>A0ABT2TWN0</accession>
<reference evidence="2 3" key="1">
    <citation type="journal article" date="2021" name="ISME Commun">
        <title>Automated analysis of genomic sequences facilitates high-throughput and comprehensive description of bacteria.</title>
        <authorList>
            <person name="Hitch T.C.A."/>
        </authorList>
    </citation>
    <scope>NUCLEOTIDE SEQUENCE [LARGE SCALE GENOMIC DNA]</scope>
    <source>
        <strain evidence="2 3">Sanger_23</strain>
    </source>
</reference>
<keyword evidence="3" id="KW-1185">Reference proteome</keyword>
<sequence length="289" mass="32579">MKKVKHIFSTAALLFTLGLCVLFASPVQAKSNPTKVALQPGRIYRRYDITGNGKRDKIQIKTTPTTDSDGSISDFSIYVNGKKAYTLNSIRNFYKEDVCAQLYTLSNGKPFLYLYVAFENGDGPVCGIFQYKGRRLNEIIDFQETLETYGYHQMGYVTGVSGNRLYVSQELNSYSLGLNSIRFVYKYSRGTLVPASKYGSYTSIYTLNGRSRYLTANRDIPVYTTAYANASLKFNILKGDRVRINKCALIKGKMYIQISSKGMTGWILPATSYPETAEYQQFTETQYAG</sequence>
<organism evidence="2 3">
    <name type="scientific">Blautia ammoniilytica</name>
    <dbReference type="NCBI Taxonomy" id="2981782"/>
    <lineage>
        <taxon>Bacteria</taxon>
        <taxon>Bacillati</taxon>
        <taxon>Bacillota</taxon>
        <taxon>Clostridia</taxon>
        <taxon>Lachnospirales</taxon>
        <taxon>Lachnospiraceae</taxon>
        <taxon>Blautia</taxon>
    </lineage>
</organism>
<comment type="caution">
    <text evidence="2">The sequence shown here is derived from an EMBL/GenBank/DDBJ whole genome shotgun (WGS) entry which is preliminary data.</text>
</comment>
<evidence type="ECO:0008006" key="4">
    <source>
        <dbReference type="Google" id="ProtNLM"/>
    </source>
</evidence>
<protein>
    <recommendedName>
        <fullName evidence="4">SH3 domain-containing protein</fullName>
    </recommendedName>
</protein>